<evidence type="ECO:0000313" key="2">
    <source>
        <dbReference type="Proteomes" id="UP001164743"/>
    </source>
</evidence>
<evidence type="ECO:0000313" key="1">
    <source>
        <dbReference type="EMBL" id="WAQ90155.1"/>
    </source>
</evidence>
<protein>
    <submittedName>
        <fullName evidence="1">Uncharacterized protein</fullName>
    </submittedName>
</protein>
<reference evidence="1" key="1">
    <citation type="submission" date="2022-10" db="EMBL/GenBank/DDBJ databases">
        <title>Puccinia triticina Genome sequencing and assembly.</title>
        <authorList>
            <person name="Li C."/>
        </authorList>
    </citation>
    <scope>NUCLEOTIDE SEQUENCE</scope>
    <source>
        <strain evidence="1">Pt15</strain>
    </source>
</reference>
<proteinExistence type="predicted"/>
<dbReference type="GeneID" id="77802616"/>
<organism evidence="1 2">
    <name type="scientific">Puccinia triticina</name>
    <dbReference type="NCBI Taxonomy" id="208348"/>
    <lineage>
        <taxon>Eukaryota</taxon>
        <taxon>Fungi</taxon>
        <taxon>Dikarya</taxon>
        <taxon>Basidiomycota</taxon>
        <taxon>Pucciniomycotina</taxon>
        <taxon>Pucciniomycetes</taxon>
        <taxon>Pucciniales</taxon>
        <taxon>Pucciniaceae</taxon>
        <taxon>Puccinia</taxon>
    </lineage>
</organism>
<accession>A0ABY7D2C6</accession>
<dbReference type="EMBL" id="CP110432">
    <property type="protein sequence ID" value="WAQ90155.1"/>
    <property type="molecule type" value="Genomic_DNA"/>
</dbReference>
<gene>
    <name evidence="1" type="ORF">PtA15_12A141</name>
</gene>
<dbReference type="Proteomes" id="UP001164743">
    <property type="component" value="Chromosome 12A"/>
</dbReference>
<name>A0ABY7D2C6_9BASI</name>
<keyword evidence="2" id="KW-1185">Reference proteome</keyword>
<dbReference type="RefSeq" id="XP_053025710.1">
    <property type="nucleotide sequence ID" value="XM_053161721.1"/>
</dbReference>
<sequence>MSPSTITKIKWPDHNLLNQLIRPSLPSFMQPWMQREEFSSIFGYSGYSINSDSAI</sequence>